<dbReference type="InterPro" id="IPR016032">
    <property type="entry name" value="Sig_transdc_resp-reg_C-effctor"/>
</dbReference>
<sequence>MADLQPSVLVVEDEPAQREVLAYNLESEGFRVIKAADGSEALLLIEEEQPDLILLDWMLPGTSGIEICRQIKSRPAFRMTPVIMLSARSEEVDKVRGLETGADDYISKPYSIIELLARVKAHLRRSRPATMGERLVYHDILLDSETHKVFRGEKELKLGPTEFRLLTTFMEKPGRVWSRDQLLDRVWGRDIYVDTRTVDVHVGRLRKVLGSHGGEDLIRTVRGAGYALG</sequence>
<dbReference type="FunFam" id="3.40.50.2300:FF:000001">
    <property type="entry name" value="DNA-binding response regulator PhoB"/>
    <property type="match status" value="1"/>
</dbReference>
<feature type="domain" description="Response regulatory" evidence="15">
    <location>
        <begin position="7"/>
        <end position="123"/>
    </location>
</feature>
<dbReference type="SMART" id="SM00448">
    <property type="entry name" value="REC"/>
    <property type="match status" value="1"/>
</dbReference>
<evidence type="ECO:0000256" key="11">
    <source>
        <dbReference type="ARBA" id="ARBA00023163"/>
    </source>
</evidence>
<dbReference type="GO" id="GO:0000156">
    <property type="term" value="F:phosphorelay response regulator activity"/>
    <property type="evidence" value="ECO:0007669"/>
    <property type="project" value="InterPro"/>
</dbReference>
<evidence type="ECO:0000256" key="5">
    <source>
        <dbReference type="ARBA" id="ARBA00022553"/>
    </source>
</evidence>
<reference evidence="17 18" key="1">
    <citation type="submission" date="2017-05" db="EMBL/GenBank/DDBJ databases">
        <title>Genome Sequence of Loktanella vestfoldensis Strain SMR4r Isolated from a Culture of the Diatom Skeletonema marinoi.</title>
        <authorList>
            <person name="Topel M."/>
            <person name="Pinder M.I.M."/>
            <person name="Johansson O.N."/>
            <person name="Kourtchenko O."/>
            <person name="Godhe A."/>
            <person name="Clarke A.K."/>
        </authorList>
    </citation>
    <scope>NUCLEOTIDE SEQUENCE [LARGE SCALE GENOMIC DNA]</scope>
    <source>
        <strain evidence="17 18">SMR4r</strain>
    </source>
</reference>
<evidence type="ECO:0000256" key="6">
    <source>
        <dbReference type="ARBA" id="ARBA00022592"/>
    </source>
</evidence>
<accession>A0A1Y0ECK5</accession>
<dbReference type="InterPro" id="IPR036388">
    <property type="entry name" value="WH-like_DNA-bd_sf"/>
</dbReference>
<evidence type="ECO:0000256" key="4">
    <source>
        <dbReference type="ARBA" id="ARBA00022490"/>
    </source>
</evidence>
<keyword evidence="11" id="KW-0804">Transcription</keyword>
<evidence type="ECO:0000256" key="2">
    <source>
        <dbReference type="ARBA" id="ARBA00013332"/>
    </source>
</evidence>
<dbReference type="CDD" id="cd00383">
    <property type="entry name" value="trans_reg_C"/>
    <property type="match status" value="1"/>
</dbReference>
<evidence type="ECO:0000256" key="8">
    <source>
        <dbReference type="ARBA" id="ARBA00023015"/>
    </source>
</evidence>
<dbReference type="NCBIfam" id="TIGR02154">
    <property type="entry name" value="PhoB"/>
    <property type="match status" value="1"/>
</dbReference>
<dbReference type="PROSITE" id="PS51755">
    <property type="entry name" value="OMPR_PHOB"/>
    <property type="match status" value="1"/>
</dbReference>
<dbReference type="InterPro" id="IPR039420">
    <property type="entry name" value="WalR-like"/>
</dbReference>
<dbReference type="PROSITE" id="PS50110">
    <property type="entry name" value="RESPONSE_REGULATORY"/>
    <property type="match status" value="1"/>
</dbReference>
<keyword evidence="10" id="KW-0010">Activator</keyword>
<keyword evidence="9 14" id="KW-0238">DNA-binding</keyword>
<dbReference type="Gene3D" id="6.10.250.690">
    <property type="match status" value="1"/>
</dbReference>
<evidence type="ECO:0000256" key="12">
    <source>
        <dbReference type="ARBA" id="ARBA00024735"/>
    </source>
</evidence>
<dbReference type="STRING" id="1122181.GCA_000382265_03166"/>
<evidence type="ECO:0000259" key="15">
    <source>
        <dbReference type="PROSITE" id="PS50110"/>
    </source>
</evidence>
<dbReference type="RefSeq" id="WP_087207779.1">
    <property type="nucleotide sequence ID" value="NZ_CP021431.1"/>
</dbReference>
<dbReference type="GO" id="GO:0000976">
    <property type="term" value="F:transcription cis-regulatory region binding"/>
    <property type="evidence" value="ECO:0007669"/>
    <property type="project" value="TreeGrafter"/>
</dbReference>
<dbReference type="InterPro" id="IPR001789">
    <property type="entry name" value="Sig_transdc_resp-reg_receiver"/>
</dbReference>
<keyword evidence="18" id="KW-1185">Reference proteome</keyword>
<evidence type="ECO:0000313" key="17">
    <source>
        <dbReference type="EMBL" id="ARU01180.1"/>
    </source>
</evidence>
<dbReference type="Gene3D" id="1.10.10.10">
    <property type="entry name" value="Winged helix-like DNA-binding domain superfamily/Winged helix DNA-binding domain"/>
    <property type="match status" value="1"/>
</dbReference>
<dbReference type="Proteomes" id="UP000195273">
    <property type="component" value="Chromosome"/>
</dbReference>
<keyword evidence="4" id="KW-0963">Cytoplasm</keyword>
<evidence type="ECO:0000256" key="7">
    <source>
        <dbReference type="ARBA" id="ARBA00023012"/>
    </source>
</evidence>
<dbReference type="InterPro" id="IPR011006">
    <property type="entry name" value="CheY-like_superfamily"/>
</dbReference>
<keyword evidence="5 13" id="KW-0597">Phosphoprotein</keyword>
<dbReference type="GO" id="GO:0006355">
    <property type="term" value="P:regulation of DNA-templated transcription"/>
    <property type="evidence" value="ECO:0007669"/>
    <property type="project" value="InterPro"/>
</dbReference>
<evidence type="ECO:0000256" key="3">
    <source>
        <dbReference type="ARBA" id="ARBA00022448"/>
    </source>
</evidence>
<dbReference type="SMART" id="SM00862">
    <property type="entry name" value="Trans_reg_C"/>
    <property type="match status" value="1"/>
</dbReference>
<keyword evidence="7" id="KW-0902">Two-component regulatory system</keyword>
<keyword evidence="6" id="KW-0592">Phosphate transport</keyword>
<dbReference type="SUPFAM" id="SSF46894">
    <property type="entry name" value="C-terminal effector domain of the bipartite response regulators"/>
    <property type="match status" value="1"/>
</dbReference>
<dbReference type="EMBL" id="CP021431">
    <property type="protein sequence ID" value="ARU01180.1"/>
    <property type="molecule type" value="Genomic_DNA"/>
</dbReference>
<dbReference type="PANTHER" id="PTHR48111:SF40">
    <property type="entry name" value="PHOSPHATE REGULON TRANSCRIPTIONAL REGULATORY PROTEIN PHOB"/>
    <property type="match status" value="1"/>
</dbReference>
<feature type="DNA-binding region" description="OmpR/PhoB-type" evidence="14">
    <location>
        <begin position="132"/>
        <end position="229"/>
    </location>
</feature>
<comment type="subcellular location">
    <subcellularLocation>
        <location evidence="1">Cytoplasm</location>
    </subcellularLocation>
</comment>
<dbReference type="GO" id="GO:0005829">
    <property type="term" value="C:cytosol"/>
    <property type="evidence" value="ECO:0007669"/>
    <property type="project" value="TreeGrafter"/>
</dbReference>
<dbReference type="GO" id="GO:0032993">
    <property type="term" value="C:protein-DNA complex"/>
    <property type="evidence" value="ECO:0007669"/>
    <property type="project" value="TreeGrafter"/>
</dbReference>
<feature type="modified residue" description="4-aspartylphosphate" evidence="13">
    <location>
        <position position="56"/>
    </location>
</feature>
<dbReference type="AlphaFoldDB" id="A0A1Y0ECK5"/>
<comment type="function">
    <text evidence="12">This protein is a positive regulator for the phosphate regulon. Transcription of this operon is positively regulated by PhoB and PhoR when phosphate is limited.</text>
</comment>
<dbReference type="Gene3D" id="3.40.50.2300">
    <property type="match status" value="1"/>
</dbReference>
<keyword evidence="3" id="KW-0813">Transport</keyword>
<evidence type="ECO:0000259" key="16">
    <source>
        <dbReference type="PROSITE" id="PS51755"/>
    </source>
</evidence>
<protein>
    <recommendedName>
        <fullName evidence="2">Phosphate regulon transcriptional regulatory protein PhoB</fullName>
    </recommendedName>
</protein>
<dbReference type="SUPFAM" id="SSF52172">
    <property type="entry name" value="CheY-like"/>
    <property type="match status" value="1"/>
</dbReference>
<evidence type="ECO:0000256" key="9">
    <source>
        <dbReference type="ARBA" id="ARBA00023125"/>
    </source>
</evidence>
<evidence type="ECO:0000256" key="1">
    <source>
        <dbReference type="ARBA" id="ARBA00004496"/>
    </source>
</evidence>
<name>A0A1Y0ECK5_9RHOB</name>
<dbReference type="KEGG" id="lvs:LOKVESSMR4R_01867"/>
<dbReference type="InterPro" id="IPR011879">
    <property type="entry name" value="Sig_transdc_resp-reg_PhoB"/>
</dbReference>
<organism evidence="17 18">
    <name type="scientific">Yoonia vestfoldensis</name>
    <dbReference type="NCBI Taxonomy" id="245188"/>
    <lineage>
        <taxon>Bacteria</taxon>
        <taxon>Pseudomonadati</taxon>
        <taxon>Pseudomonadota</taxon>
        <taxon>Alphaproteobacteria</taxon>
        <taxon>Rhodobacterales</taxon>
        <taxon>Paracoccaceae</taxon>
        <taxon>Yoonia</taxon>
    </lineage>
</organism>
<evidence type="ECO:0000256" key="10">
    <source>
        <dbReference type="ARBA" id="ARBA00023159"/>
    </source>
</evidence>
<keyword evidence="8" id="KW-0805">Transcription regulation</keyword>
<dbReference type="Pfam" id="PF00072">
    <property type="entry name" value="Response_reg"/>
    <property type="match status" value="1"/>
</dbReference>
<gene>
    <name evidence="17" type="primary">phoB</name>
    <name evidence="17" type="ORF">LOKVESSMR4R_01867</name>
</gene>
<dbReference type="Pfam" id="PF00486">
    <property type="entry name" value="Trans_reg_C"/>
    <property type="match status" value="1"/>
</dbReference>
<evidence type="ECO:0000313" key="18">
    <source>
        <dbReference type="Proteomes" id="UP000195273"/>
    </source>
</evidence>
<dbReference type="GO" id="GO:0006817">
    <property type="term" value="P:phosphate ion transport"/>
    <property type="evidence" value="ECO:0007669"/>
    <property type="project" value="UniProtKB-KW"/>
</dbReference>
<proteinExistence type="predicted"/>
<dbReference type="OrthoDB" id="9802426at2"/>
<dbReference type="InterPro" id="IPR001867">
    <property type="entry name" value="OmpR/PhoB-type_DNA-bd"/>
</dbReference>
<evidence type="ECO:0000256" key="14">
    <source>
        <dbReference type="PROSITE-ProRule" id="PRU01091"/>
    </source>
</evidence>
<feature type="domain" description="OmpR/PhoB-type" evidence="16">
    <location>
        <begin position="132"/>
        <end position="229"/>
    </location>
</feature>
<dbReference type="PANTHER" id="PTHR48111">
    <property type="entry name" value="REGULATOR OF RPOS"/>
    <property type="match status" value="1"/>
</dbReference>
<evidence type="ECO:0000256" key="13">
    <source>
        <dbReference type="PROSITE-ProRule" id="PRU00169"/>
    </source>
</evidence>